<evidence type="ECO:0000256" key="1">
    <source>
        <dbReference type="SAM" id="SignalP"/>
    </source>
</evidence>
<dbReference type="RefSeq" id="WP_090743067.1">
    <property type="nucleotide sequence ID" value="NZ_CZQA01000001.1"/>
</dbReference>
<dbReference type="OrthoDB" id="9857813at2"/>
<proteinExistence type="predicted"/>
<evidence type="ECO:0000313" key="3">
    <source>
        <dbReference type="Proteomes" id="UP000199032"/>
    </source>
</evidence>
<dbReference type="AlphaFoldDB" id="A0A0S4L8J1"/>
<feature type="chain" id="PRO_5006623742" description="Lipoprotein" evidence="1">
    <location>
        <begin position="24"/>
        <end position="108"/>
    </location>
</feature>
<feature type="signal peptide" evidence="1">
    <location>
        <begin position="1"/>
        <end position="23"/>
    </location>
</feature>
<evidence type="ECO:0008006" key="4">
    <source>
        <dbReference type="Google" id="ProtNLM"/>
    </source>
</evidence>
<organism evidence="2 3">
    <name type="scientific">Candidatus Nitrospira nitrosa</name>
    <dbReference type="NCBI Taxonomy" id="1742972"/>
    <lineage>
        <taxon>Bacteria</taxon>
        <taxon>Pseudomonadati</taxon>
        <taxon>Nitrospirota</taxon>
        <taxon>Nitrospiria</taxon>
        <taxon>Nitrospirales</taxon>
        <taxon>Nitrospiraceae</taxon>
        <taxon>Nitrospira</taxon>
    </lineage>
</organism>
<accession>A0A0S4L8J1</accession>
<dbReference type="PROSITE" id="PS51257">
    <property type="entry name" value="PROKAR_LIPOPROTEIN"/>
    <property type="match status" value="1"/>
</dbReference>
<evidence type="ECO:0000313" key="2">
    <source>
        <dbReference type="EMBL" id="CUS32132.1"/>
    </source>
</evidence>
<gene>
    <name evidence="2" type="ORF">COMA1_10437</name>
</gene>
<protein>
    <recommendedName>
        <fullName evidence="4">Lipoprotein</fullName>
    </recommendedName>
</protein>
<keyword evidence="3" id="KW-1185">Reference proteome</keyword>
<sequence length="108" mass="11885">MHSAVRVLSILASLLLFSCASQTDQVPGGAGQLGKVTANGYTKEGCFLNLKLAAREQRVRLNPDDVTVNSNILLLMFPFLNQEGYQCTGVVVERQKRVTTRDNLYPVD</sequence>
<name>A0A0S4L8J1_9BACT</name>
<dbReference type="Proteomes" id="UP000199032">
    <property type="component" value="Unassembled WGS sequence"/>
</dbReference>
<dbReference type="EMBL" id="CZQA01000001">
    <property type="protein sequence ID" value="CUS32132.1"/>
    <property type="molecule type" value="Genomic_DNA"/>
</dbReference>
<reference evidence="2 3" key="1">
    <citation type="submission" date="2015-10" db="EMBL/GenBank/DDBJ databases">
        <authorList>
            <person name="Gilbert D.G."/>
        </authorList>
    </citation>
    <scope>NUCLEOTIDE SEQUENCE [LARGE SCALE GENOMIC DNA]</scope>
    <source>
        <strain evidence="2">COMA1</strain>
    </source>
</reference>
<keyword evidence="1" id="KW-0732">Signal</keyword>